<dbReference type="InterPro" id="IPR050925">
    <property type="entry name" value="Rhomboid_protease_S54"/>
</dbReference>
<protein>
    <submittedName>
        <fullName evidence="7">Membrane associated serine protease, rhomboid family</fullName>
    </submittedName>
</protein>
<comment type="subcellular location">
    <subcellularLocation>
        <location evidence="1">Membrane</location>
        <topology evidence="1">Multi-pass membrane protein</topology>
    </subcellularLocation>
</comment>
<dbReference type="RefSeq" id="WP_062178065.1">
    <property type="nucleotide sequence ID" value="NZ_BBXL01000004.1"/>
</dbReference>
<dbReference type="PANTHER" id="PTHR43731">
    <property type="entry name" value="RHOMBOID PROTEASE"/>
    <property type="match status" value="1"/>
</dbReference>
<feature type="transmembrane region" description="Helical" evidence="5">
    <location>
        <begin position="98"/>
        <end position="120"/>
    </location>
</feature>
<organism evidence="7 8">
    <name type="scientific">Dysgonomonas macrotermitis</name>
    <dbReference type="NCBI Taxonomy" id="1346286"/>
    <lineage>
        <taxon>Bacteria</taxon>
        <taxon>Pseudomonadati</taxon>
        <taxon>Bacteroidota</taxon>
        <taxon>Bacteroidia</taxon>
        <taxon>Bacteroidales</taxon>
        <taxon>Dysgonomonadaceae</taxon>
        <taxon>Dysgonomonas</taxon>
    </lineage>
</organism>
<dbReference type="STRING" id="1346286.SAMN05444362_108111"/>
<keyword evidence="7" id="KW-0378">Hydrolase</keyword>
<dbReference type="GO" id="GO:0006508">
    <property type="term" value="P:proteolysis"/>
    <property type="evidence" value="ECO:0007669"/>
    <property type="project" value="UniProtKB-KW"/>
</dbReference>
<proteinExistence type="predicted"/>
<feature type="transmembrane region" description="Helical" evidence="5">
    <location>
        <begin position="7"/>
        <end position="28"/>
    </location>
</feature>
<keyword evidence="3 5" id="KW-1133">Transmembrane helix</keyword>
<evidence type="ECO:0000256" key="1">
    <source>
        <dbReference type="ARBA" id="ARBA00004141"/>
    </source>
</evidence>
<sequence>MNQSNRGFFSSVSPVTLNLIIINVIIWLSQTLFLSRGIDISSYLGLHYYTSDSFYPHQLITYMFLHDPRGITHVLFNMFAVFMFGRTLEMVWGGKRFLFYYILTGLGAGIANMLVMFFRIKYAEMQLSPEMVTDVYVKGATLIEKGLTYNEPAMARLNELLYISNIGCTVGASGAVFGILVAFGMLFPNVELMIIPIPIPIKAKFFVIGYGVIELLLGVWDKAGDNIAHFAHLGGLITGLILVLYWKKTNKKNGRFY</sequence>
<dbReference type="GO" id="GO:0004252">
    <property type="term" value="F:serine-type endopeptidase activity"/>
    <property type="evidence" value="ECO:0007669"/>
    <property type="project" value="InterPro"/>
</dbReference>
<dbReference type="Pfam" id="PF01694">
    <property type="entry name" value="Rhomboid"/>
    <property type="match status" value="1"/>
</dbReference>
<feature type="transmembrane region" description="Helical" evidence="5">
    <location>
        <begin position="70"/>
        <end position="86"/>
    </location>
</feature>
<keyword evidence="7" id="KW-0645">Protease</keyword>
<evidence type="ECO:0000256" key="2">
    <source>
        <dbReference type="ARBA" id="ARBA00022692"/>
    </source>
</evidence>
<dbReference type="OrthoDB" id="9807874at2"/>
<keyword evidence="8" id="KW-1185">Reference proteome</keyword>
<dbReference type="GO" id="GO:0016020">
    <property type="term" value="C:membrane"/>
    <property type="evidence" value="ECO:0007669"/>
    <property type="project" value="UniProtKB-SubCell"/>
</dbReference>
<dbReference type="AlphaFoldDB" id="A0A1M5D8R9"/>
<reference evidence="8" key="1">
    <citation type="submission" date="2016-11" db="EMBL/GenBank/DDBJ databases">
        <authorList>
            <person name="Varghese N."/>
            <person name="Submissions S."/>
        </authorList>
    </citation>
    <scope>NUCLEOTIDE SEQUENCE [LARGE SCALE GENOMIC DNA]</scope>
    <source>
        <strain evidence="8">DSM 27370</strain>
    </source>
</reference>
<evidence type="ECO:0000259" key="6">
    <source>
        <dbReference type="Pfam" id="PF01694"/>
    </source>
</evidence>
<evidence type="ECO:0000313" key="7">
    <source>
        <dbReference type="EMBL" id="SHF63344.1"/>
    </source>
</evidence>
<dbReference type="Gene3D" id="1.20.1540.10">
    <property type="entry name" value="Rhomboid-like"/>
    <property type="match status" value="1"/>
</dbReference>
<evidence type="ECO:0000256" key="5">
    <source>
        <dbReference type="SAM" id="Phobius"/>
    </source>
</evidence>
<dbReference type="Proteomes" id="UP000184480">
    <property type="component" value="Unassembled WGS sequence"/>
</dbReference>
<accession>A0A1M5D8R9</accession>
<dbReference type="InterPro" id="IPR022764">
    <property type="entry name" value="Peptidase_S54_rhomboid_dom"/>
</dbReference>
<gene>
    <name evidence="7" type="ORF">SAMN05444362_108111</name>
</gene>
<feature type="transmembrane region" description="Helical" evidence="5">
    <location>
        <begin position="160"/>
        <end position="187"/>
    </location>
</feature>
<dbReference type="EMBL" id="FQUC01000008">
    <property type="protein sequence ID" value="SHF63344.1"/>
    <property type="molecule type" value="Genomic_DNA"/>
</dbReference>
<feature type="transmembrane region" description="Helical" evidence="5">
    <location>
        <begin position="226"/>
        <end position="246"/>
    </location>
</feature>
<evidence type="ECO:0000256" key="3">
    <source>
        <dbReference type="ARBA" id="ARBA00022989"/>
    </source>
</evidence>
<dbReference type="InterPro" id="IPR035952">
    <property type="entry name" value="Rhomboid-like_sf"/>
</dbReference>
<keyword evidence="4 5" id="KW-0472">Membrane</keyword>
<feature type="domain" description="Peptidase S54 rhomboid" evidence="6">
    <location>
        <begin position="111"/>
        <end position="245"/>
    </location>
</feature>
<dbReference type="SUPFAM" id="SSF144091">
    <property type="entry name" value="Rhomboid-like"/>
    <property type="match status" value="1"/>
</dbReference>
<dbReference type="PANTHER" id="PTHR43731:SF26">
    <property type="entry name" value="RHOMBOID-LIKE PROTEIN 10, CHLOROPLASTIC"/>
    <property type="match status" value="1"/>
</dbReference>
<name>A0A1M5D8R9_9BACT</name>
<evidence type="ECO:0000313" key="8">
    <source>
        <dbReference type="Proteomes" id="UP000184480"/>
    </source>
</evidence>
<keyword evidence="2 5" id="KW-0812">Transmembrane</keyword>
<feature type="transmembrane region" description="Helical" evidence="5">
    <location>
        <begin position="199"/>
        <end position="220"/>
    </location>
</feature>
<evidence type="ECO:0000256" key="4">
    <source>
        <dbReference type="ARBA" id="ARBA00023136"/>
    </source>
</evidence>